<dbReference type="EMBL" id="GBXM01080982">
    <property type="protein sequence ID" value="JAH27595.1"/>
    <property type="molecule type" value="Transcribed_RNA"/>
</dbReference>
<proteinExistence type="predicted"/>
<accession>A0A0E9RGJ5</accession>
<reference evidence="1" key="1">
    <citation type="submission" date="2014-11" db="EMBL/GenBank/DDBJ databases">
        <authorList>
            <person name="Amaro Gonzalez C."/>
        </authorList>
    </citation>
    <scope>NUCLEOTIDE SEQUENCE</scope>
</reference>
<organism evidence="1">
    <name type="scientific">Anguilla anguilla</name>
    <name type="common">European freshwater eel</name>
    <name type="synonym">Muraena anguilla</name>
    <dbReference type="NCBI Taxonomy" id="7936"/>
    <lineage>
        <taxon>Eukaryota</taxon>
        <taxon>Metazoa</taxon>
        <taxon>Chordata</taxon>
        <taxon>Craniata</taxon>
        <taxon>Vertebrata</taxon>
        <taxon>Euteleostomi</taxon>
        <taxon>Actinopterygii</taxon>
        <taxon>Neopterygii</taxon>
        <taxon>Teleostei</taxon>
        <taxon>Anguilliformes</taxon>
        <taxon>Anguillidae</taxon>
        <taxon>Anguilla</taxon>
    </lineage>
</organism>
<sequence length="83" mass="9241">MGNDWGAGAYPSMDLARGMKKPGTGYQSIALQYVFQQKISHLMPIHLSLTICYLISSHTRFLTSIPKLCQSSSIVLLSFLTYL</sequence>
<dbReference type="AlphaFoldDB" id="A0A0E9RGJ5"/>
<evidence type="ECO:0000313" key="1">
    <source>
        <dbReference type="EMBL" id="JAH27595.1"/>
    </source>
</evidence>
<reference evidence="1" key="2">
    <citation type="journal article" date="2015" name="Fish Shellfish Immunol.">
        <title>Early steps in the European eel (Anguilla anguilla)-Vibrio vulnificus interaction in the gills: Role of the RtxA13 toxin.</title>
        <authorList>
            <person name="Callol A."/>
            <person name="Pajuelo D."/>
            <person name="Ebbesson L."/>
            <person name="Teles M."/>
            <person name="MacKenzie S."/>
            <person name="Amaro C."/>
        </authorList>
    </citation>
    <scope>NUCLEOTIDE SEQUENCE</scope>
</reference>
<name>A0A0E9RGJ5_ANGAN</name>
<protein>
    <submittedName>
        <fullName evidence="1">Uncharacterized protein</fullName>
    </submittedName>
</protein>